<proteinExistence type="predicted"/>
<dbReference type="RefSeq" id="WP_013278950.1">
    <property type="nucleotide sequence ID" value="NC_014378.1"/>
</dbReference>
<dbReference type="PANTHER" id="PTHR33360">
    <property type="entry name" value="TRANSPOSASE FOR INSERTION SEQUENCE ELEMENT IS200"/>
    <property type="match status" value="1"/>
</dbReference>
<organism evidence="2 3">
    <name type="scientific">Acetohalobium arabaticum (strain ATCC 49924 / DSM 5501 / Z-7288)</name>
    <dbReference type="NCBI Taxonomy" id="574087"/>
    <lineage>
        <taxon>Bacteria</taxon>
        <taxon>Bacillati</taxon>
        <taxon>Bacillota</taxon>
        <taxon>Clostridia</taxon>
        <taxon>Halanaerobiales</taxon>
        <taxon>Halobacteroidaceae</taxon>
        <taxon>Acetohalobium</taxon>
    </lineage>
</organism>
<dbReference type="KEGG" id="aar:Acear_2008"/>
<evidence type="ECO:0000313" key="2">
    <source>
        <dbReference type="EMBL" id="ADL13505.1"/>
    </source>
</evidence>
<feature type="domain" description="Transposase IS200-like" evidence="1">
    <location>
        <begin position="12"/>
        <end position="132"/>
    </location>
</feature>
<dbReference type="Gene3D" id="3.30.70.1290">
    <property type="entry name" value="Transposase IS200-like"/>
    <property type="match status" value="1"/>
</dbReference>
<sequence>MNRQLNSNRHSVYSLKYHLVVITKYRHKCINSKIFDELEKIFTRLLNDKDCKVLEFAGEEDHIHVLFETPPQIQLSKLVNTLKTVSSRLIKKDYEEHLKDYYWESAFWSRSYCIISTGGKKSNDNIKKIINRYLKSIEK</sequence>
<dbReference type="SUPFAM" id="SSF143422">
    <property type="entry name" value="Transposase IS200-like"/>
    <property type="match status" value="1"/>
</dbReference>
<dbReference type="InterPro" id="IPR002686">
    <property type="entry name" value="Transposase_17"/>
</dbReference>
<dbReference type="HOGENOM" id="CLU_101320_2_2_9"/>
<evidence type="ECO:0000259" key="1">
    <source>
        <dbReference type="SMART" id="SM01321"/>
    </source>
</evidence>
<dbReference type="GO" id="GO:0006313">
    <property type="term" value="P:DNA transposition"/>
    <property type="evidence" value="ECO:0007669"/>
    <property type="project" value="InterPro"/>
</dbReference>
<dbReference type="eggNOG" id="COG1943">
    <property type="taxonomic scope" value="Bacteria"/>
</dbReference>
<dbReference type="STRING" id="574087.Acear_2008"/>
<dbReference type="SMART" id="SM01321">
    <property type="entry name" value="Y1_Tnp"/>
    <property type="match status" value="1"/>
</dbReference>
<keyword evidence="3" id="KW-1185">Reference proteome</keyword>
<evidence type="ECO:0000313" key="3">
    <source>
        <dbReference type="Proteomes" id="UP000001661"/>
    </source>
</evidence>
<dbReference type="Proteomes" id="UP000001661">
    <property type="component" value="Chromosome"/>
</dbReference>
<dbReference type="EMBL" id="CP002105">
    <property type="protein sequence ID" value="ADL13505.1"/>
    <property type="molecule type" value="Genomic_DNA"/>
</dbReference>
<dbReference type="PANTHER" id="PTHR33360:SF2">
    <property type="entry name" value="TRANSPOSASE FOR INSERTION SEQUENCE ELEMENT IS200"/>
    <property type="match status" value="1"/>
</dbReference>
<dbReference type="GO" id="GO:0004803">
    <property type="term" value="F:transposase activity"/>
    <property type="evidence" value="ECO:0007669"/>
    <property type="project" value="InterPro"/>
</dbReference>
<dbReference type="AlphaFoldDB" id="D9QSP2"/>
<gene>
    <name evidence="2" type="ordered locus">Acear_2008</name>
</gene>
<dbReference type="NCBIfam" id="NF033573">
    <property type="entry name" value="transpos_IS200"/>
    <property type="match status" value="1"/>
</dbReference>
<accession>D9QSP2</accession>
<dbReference type="GO" id="GO:0003677">
    <property type="term" value="F:DNA binding"/>
    <property type="evidence" value="ECO:0007669"/>
    <property type="project" value="InterPro"/>
</dbReference>
<dbReference type="Pfam" id="PF01797">
    <property type="entry name" value="Y1_Tnp"/>
    <property type="match status" value="1"/>
</dbReference>
<reference evidence="2 3" key="1">
    <citation type="journal article" date="2010" name="Stand. Genomic Sci.">
        <title>Complete genome sequence of Acetohalobium arabaticum type strain (Z-7288).</title>
        <authorList>
            <person name="Sikorski J."/>
            <person name="Lapidus A."/>
            <person name="Chertkov O."/>
            <person name="Lucas S."/>
            <person name="Copeland A."/>
            <person name="Glavina Del Rio T."/>
            <person name="Nolan M."/>
            <person name="Tice H."/>
            <person name="Cheng J.F."/>
            <person name="Han C."/>
            <person name="Brambilla E."/>
            <person name="Pitluck S."/>
            <person name="Liolios K."/>
            <person name="Ivanova N."/>
            <person name="Mavromatis K."/>
            <person name="Mikhailova N."/>
            <person name="Pati A."/>
            <person name="Bruce D."/>
            <person name="Detter C."/>
            <person name="Tapia R."/>
            <person name="Goodwin L."/>
            <person name="Chen A."/>
            <person name="Palaniappan K."/>
            <person name="Land M."/>
            <person name="Hauser L."/>
            <person name="Chang Y.J."/>
            <person name="Jeffries C.D."/>
            <person name="Rohde M."/>
            <person name="Goker M."/>
            <person name="Spring S."/>
            <person name="Woyke T."/>
            <person name="Bristow J."/>
            <person name="Eisen J.A."/>
            <person name="Markowitz V."/>
            <person name="Hugenholtz P."/>
            <person name="Kyrpides N.C."/>
            <person name="Klenk H.P."/>
        </authorList>
    </citation>
    <scope>NUCLEOTIDE SEQUENCE [LARGE SCALE GENOMIC DNA]</scope>
    <source>
        <strain evidence="3">ATCC 49924 / DSM 5501 / Z-7288</strain>
    </source>
</reference>
<name>D9QSP2_ACEAZ</name>
<dbReference type="InterPro" id="IPR036515">
    <property type="entry name" value="Transposase_17_sf"/>
</dbReference>
<protein>
    <submittedName>
        <fullName evidence="2">Transposase IS200-family protein</fullName>
    </submittedName>
</protein>